<comment type="cofactor">
    <cofactor evidence="2">
        <name>[4Fe-4S] cluster</name>
        <dbReference type="ChEBI" id="CHEBI:49883"/>
    </cofactor>
</comment>
<name>E6PQL2_9ZZZZ</name>
<evidence type="ECO:0000256" key="5">
    <source>
        <dbReference type="ARBA" id="ARBA00012500"/>
    </source>
</evidence>
<dbReference type="SUPFAM" id="SSF53706">
    <property type="entry name" value="Formate dehydrogenase/DMSO reductase, domains 1-3"/>
    <property type="match status" value="1"/>
</dbReference>
<dbReference type="EC" id="1.7.5.1" evidence="5"/>
<evidence type="ECO:0000256" key="15">
    <source>
        <dbReference type="ARBA" id="ARBA00023063"/>
    </source>
</evidence>
<protein>
    <recommendedName>
        <fullName evidence="5">nitrate reductase (quinone)</fullName>
        <ecNumber evidence="5">1.7.5.1</ecNumber>
    </recommendedName>
</protein>
<dbReference type="InterPro" id="IPR006468">
    <property type="entry name" value="NarG"/>
</dbReference>
<evidence type="ECO:0000256" key="12">
    <source>
        <dbReference type="ARBA" id="ARBA00023002"/>
    </source>
</evidence>
<evidence type="ECO:0000256" key="16">
    <source>
        <dbReference type="ARBA" id="ARBA00023136"/>
    </source>
</evidence>
<evidence type="ECO:0000256" key="8">
    <source>
        <dbReference type="ARBA" id="ARBA00022485"/>
    </source>
</evidence>
<comment type="catalytic activity">
    <reaction evidence="17">
        <text>nitrate + a quinol = a quinone + nitrite + H2O</text>
        <dbReference type="Rhea" id="RHEA:56144"/>
        <dbReference type="ChEBI" id="CHEBI:15377"/>
        <dbReference type="ChEBI" id="CHEBI:16301"/>
        <dbReference type="ChEBI" id="CHEBI:17632"/>
        <dbReference type="ChEBI" id="CHEBI:24646"/>
        <dbReference type="ChEBI" id="CHEBI:132124"/>
        <dbReference type="EC" id="1.7.5.1"/>
    </reaction>
</comment>
<keyword evidence="11" id="KW-0249">Electron transport</keyword>
<keyword evidence="9" id="KW-0500">Molybdenum</keyword>
<evidence type="ECO:0000256" key="11">
    <source>
        <dbReference type="ARBA" id="ARBA00022982"/>
    </source>
</evidence>
<keyword evidence="15" id="KW-0534">Nitrate assimilation</keyword>
<evidence type="ECO:0000256" key="17">
    <source>
        <dbReference type="ARBA" id="ARBA00048294"/>
    </source>
</evidence>
<evidence type="ECO:0000256" key="7">
    <source>
        <dbReference type="ARBA" id="ARBA00022475"/>
    </source>
</evidence>
<dbReference type="PANTHER" id="PTHR43105">
    <property type="entry name" value="RESPIRATORY NITRATE REDUCTASE"/>
    <property type="match status" value="1"/>
</dbReference>
<dbReference type="CDD" id="cd02776">
    <property type="entry name" value="MopB_CT_Nitrate-R-NarG-like"/>
    <property type="match status" value="1"/>
</dbReference>
<dbReference type="AlphaFoldDB" id="E6PQL2"/>
<reference evidence="19" key="1">
    <citation type="submission" date="2009-10" db="EMBL/GenBank/DDBJ databases">
        <title>Diversity of trophic interactions inside an arsenic-rich microbial ecosystem.</title>
        <authorList>
            <person name="Bertin P.N."/>
            <person name="Heinrich-Salmeron A."/>
            <person name="Pelletier E."/>
            <person name="Goulhen-Chollet F."/>
            <person name="Arsene-Ploetze F."/>
            <person name="Gallien S."/>
            <person name="Calteau A."/>
            <person name="Vallenet D."/>
            <person name="Casiot C."/>
            <person name="Chane-Woon-Ming B."/>
            <person name="Giloteaux L."/>
            <person name="Barakat M."/>
            <person name="Bonnefoy V."/>
            <person name="Bruneel O."/>
            <person name="Chandler M."/>
            <person name="Cleiss J."/>
            <person name="Duran R."/>
            <person name="Elbaz-Poulichet F."/>
            <person name="Fonknechten N."/>
            <person name="Lauga B."/>
            <person name="Mornico D."/>
            <person name="Ortet P."/>
            <person name="Schaeffer C."/>
            <person name="Siguier P."/>
            <person name="Alexander Thil Smith A."/>
            <person name="Van Dorsselaer A."/>
            <person name="Weissenbach J."/>
            <person name="Medigue C."/>
            <person name="Le Paslier D."/>
        </authorList>
    </citation>
    <scope>NUCLEOTIDE SEQUENCE</scope>
</reference>
<evidence type="ECO:0000256" key="4">
    <source>
        <dbReference type="ARBA" id="ARBA00010312"/>
    </source>
</evidence>
<dbReference type="InterPro" id="IPR050123">
    <property type="entry name" value="Prok_molybdopt-oxidoreductase"/>
</dbReference>
<dbReference type="GO" id="GO:0043546">
    <property type="term" value="F:molybdopterin cofactor binding"/>
    <property type="evidence" value="ECO:0007669"/>
    <property type="project" value="InterPro"/>
</dbReference>
<dbReference type="InterPro" id="IPR006656">
    <property type="entry name" value="Mopterin_OxRdtase"/>
</dbReference>
<keyword evidence="6" id="KW-0813">Transport</keyword>
<evidence type="ECO:0000256" key="3">
    <source>
        <dbReference type="ARBA" id="ARBA00004202"/>
    </source>
</evidence>
<dbReference type="Gene3D" id="3.40.50.12440">
    <property type="match status" value="1"/>
</dbReference>
<keyword evidence="12 19" id="KW-0560">Oxidoreductase</keyword>
<keyword evidence="13" id="KW-0408">Iron</keyword>
<evidence type="ECO:0000256" key="9">
    <source>
        <dbReference type="ARBA" id="ARBA00022505"/>
    </source>
</evidence>
<keyword evidence="16" id="KW-0472">Membrane</keyword>
<dbReference type="PROSITE" id="PS00932">
    <property type="entry name" value="MOLYBDOPTERIN_PROK_3"/>
    <property type="match status" value="1"/>
</dbReference>
<dbReference type="PANTHER" id="PTHR43105:SF2">
    <property type="entry name" value="RESPIRATORY NITRATE REDUCTASE 2 ALPHA CHAIN"/>
    <property type="match status" value="1"/>
</dbReference>
<dbReference type="GO" id="GO:0042128">
    <property type="term" value="P:nitrate assimilation"/>
    <property type="evidence" value="ECO:0007669"/>
    <property type="project" value="UniProtKB-KW"/>
</dbReference>
<evidence type="ECO:0000256" key="2">
    <source>
        <dbReference type="ARBA" id="ARBA00001966"/>
    </source>
</evidence>
<evidence type="ECO:0000313" key="19">
    <source>
        <dbReference type="EMBL" id="CBH97217.1"/>
    </source>
</evidence>
<comment type="similarity">
    <text evidence="4">Belongs to the prokaryotic molybdopterin-containing oxidoreductase family.</text>
</comment>
<dbReference type="NCBIfam" id="TIGR01580">
    <property type="entry name" value="narG"/>
    <property type="match status" value="1"/>
</dbReference>
<evidence type="ECO:0000256" key="10">
    <source>
        <dbReference type="ARBA" id="ARBA00022723"/>
    </source>
</evidence>
<evidence type="ECO:0000256" key="1">
    <source>
        <dbReference type="ARBA" id="ARBA00001942"/>
    </source>
</evidence>
<comment type="caution">
    <text evidence="19">The sequence shown here is derived from an EMBL/GenBank/DDBJ whole genome shotgun (WGS) entry which is preliminary data.</text>
</comment>
<comment type="subcellular location">
    <subcellularLocation>
        <location evidence="3">Cell membrane</location>
        <topology evidence="3">Peripheral membrane protein</topology>
    </subcellularLocation>
</comment>
<comment type="cofactor">
    <cofactor evidence="1">
        <name>Mo-bis(molybdopterin guanine dinucleotide)</name>
        <dbReference type="ChEBI" id="CHEBI:60539"/>
    </cofactor>
</comment>
<feature type="domain" description="4Fe-4S Mo/W bis-MGD-type" evidence="18">
    <location>
        <begin position="47"/>
        <end position="111"/>
    </location>
</feature>
<dbReference type="PROSITE" id="PS51669">
    <property type="entry name" value="4FE4S_MOW_BIS_MGD"/>
    <property type="match status" value="1"/>
</dbReference>
<dbReference type="InterPro" id="IPR006655">
    <property type="entry name" value="Mopterin_OxRdtase_prok_CS"/>
</dbReference>
<evidence type="ECO:0000256" key="6">
    <source>
        <dbReference type="ARBA" id="ARBA00022448"/>
    </source>
</evidence>
<keyword evidence="14" id="KW-0411">Iron-sulfur</keyword>
<proteinExistence type="inferred from homology"/>
<evidence type="ECO:0000256" key="14">
    <source>
        <dbReference type="ARBA" id="ARBA00023014"/>
    </source>
</evidence>
<dbReference type="InterPro" id="IPR006963">
    <property type="entry name" value="Mopterin_OxRdtase_4Fe-4S_dom"/>
</dbReference>
<dbReference type="PROSITE" id="PS00551">
    <property type="entry name" value="MOLYBDOPTERIN_PROK_1"/>
    <property type="match status" value="1"/>
</dbReference>
<dbReference type="EMBL" id="CABM01000042">
    <property type="protein sequence ID" value="CBH97217.1"/>
    <property type="molecule type" value="Genomic_DNA"/>
</dbReference>
<dbReference type="InterPro" id="IPR009010">
    <property type="entry name" value="Asp_de-COase-like_dom_sf"/>
</dbReference>
<evidence type="ECO:0000259" key="18">
    <source>
        <dbReference type="PROSITE" id="PS51669"/>
    </source>
</evidence>
<dbReference type="GO" id="GO:0005886">
    <property type="term" value="C:plasma membrane"/>
    <property type="evidence" value="ECO:0007669"/>
    <property type="project" value="UniProtKB-SubCell"/>
</dbReference>
<dbReference type="InterPro" id="IPR027467">
    <property type="entry name" value="MopterinOxRdtase_cofactor_BS"/>
</dbReference>
<accession>E6PQL2</accession>
<keyword evidence="7" id="KW-1003">Cell membrane</keyword>
<dbReference type="Pfam" id="PF00384">
    <property type="entry name" value="Molybdopterin"/>
    <property type="match status" value="1"/>
</dbReference>
<keyword evidence="10" id="KW-0479">Metal-binding</keyword>
<dbReference type="CDD" id="cd02750">
    <property type="entry name" value="MopB_Nitrate-R-NarG-like"/>
    <property type="match status" value="1"/>
</dbReference>
<dbReference type="SMART" id="SM00926">
    <property type="entry name" value="Molybdop_Fe4S4"/>
    <property type="match status" value="1"/>
</dbReference>
<organism evidence="19">
    <name type="scientific">mine drainage metagenome</name>
    <dbReference type="NCBI Taxonomy" id="410659"/>
    <lineage>
        <taxon>unclassified sequences</taxon>
        <taxon>metagenomes</taxon>
        <taxon>ecological metagenomes</taxon>
    </lineage>
</organism>
<dbReference type="GO" id="GO:0009325">
    <property type="term" value="C:nitrate reductase complex"/>
    <property type="evidence" value="ECO:0007669"/>
    <property type="project" value="InterPro"/>
</dbReference>
<keyword evidence="8" id="KW-0004">4Fe-4S</keyword>
<dbReference type="GO" id="GO:0046872">
    <property type="term" value="F:metal ion binding"/>
    <property type="evidence" value="ECO:0007669"/>
    <property type="project" value="UniProtKB-KW"/>
</dbReference>
<dbReference type="SUPFAM" id="SSF50692">
    <property type="entry name" value="ADC-like"/>
    <property type="match status" value="1"/>
</dbReference>
<dbReference type="GO" id="GO:0051539">
    <property type="term" value="F:4 iron, 4 sulfur cluster binding"/>
    <property type="evidence" value="ECO:0007669"/>
    <property type="project" value="UniProtKB-KW"/>
</dbReference>
<gene>
    <name evidence="19" type="primary">narG</name>
    <name evidence="19" type="ORF">CARN2_2689</name>
</gene>
<dbReference type="InterPro" id="IPR037943">
    <property type="entry name" value="MopB_CT_Nitrate-R-NarG-like"/>
</dbReference>
<dbReference type="Pfam" id="PF01568">
    <property type="entry name" value="Molydop_binding"/>
    <property type="match status" value="1"/>
</dbReference>
<evidence type="ECO:0000256" key="13">
    <source>
        <dbReference type="ARBA" id="ARBA00023004"/>
    </source>
</evidence>
<dbReference type="GO" id="GO:0160182">
    <property type="term" value="F:nitrate reductase (quinone) activity"/>
    <property type="evidence" value="ECO:0007669"/>
    <property type="project" value="UniProtKB-EC"/>
</dbReference>
<dbReference type="InterPro" id="IPR006657">
    <property type="entry name" value="MoPterin_dinucl-bd_dom"/>
</dbReference>
<sequence>MRARSRHIESDAQYSTRNEDIMSWIKDIISPKTRSWEEFYRNRWQHDKVVRSTHGVNCTGGCSWNVHVKDGIVVYETQALDYPLLEKSLPPYEPRGCQRGISYSWYLYSPIRVKYPLMRGALLDLYREEKEKTRDPVLAWRNLQDDPVKRKRYQQARGKGGFRRVQWDEAMELISAASLHTVKKYGPDRLVGFSPIPAMSMLSFAAGSRFLQLMGGVLLSFYDWYCDLPPAFPEVWGEQTDVAESADWYNSKFTAVMGANLGMTRTPDVHFFSESRHNGTKTVVFSPDFSMVAKYADQWVPVHAGGDGAFWMAVTHVILTEWHHQKRTSYFIDYTKKYTDSPYLVELHANGEHYIPGKLLRANRVEKYKDQENGDWKFLNIDEQTGTLVMPKGSVGHRWDKAKGNWNTKLEDGLDDQSYDPLLTMLGKSDDVLPVEFTEYGLDRKALRGVPVRYVTTVSGERIPVATIYDLIMAHYGVDRGLWGDYPKDYNDKDAAYTPAWQEIFTGIGSETVLQFAREWARTAEMTNGKCTIIVGAGINHWFHGNLIYRAGMMALMLTGCVGVNGGGMNHYVGQEKLAPSDSWGSIMSARDWQSTTRLQQAPIWHYMNSDQWRYDGNQNEYNAAPSNDTTKLHTADFIVKAVRNGWLPFFPQFNVNNFELVEQARQAGASTEEEIKNYVLEKLKLTEVRYSVADPDAEINWPRVWFIWRGNAIGTSAKGHEYFLDHYLGTHHNHIADEAAKGKVKDVKWRDAAVSGKMDLIIDLNFRMDTSALYSDIVLPTASWYEKDDLNSTDMHSFIHPLSAAIPPVWESKTDWNIFRDLANVVSEMAKKHMPEPVTDIVMSALSHDTADEIAQPKMLDWTKGECEPVLGKSMHKLALEDRDYTQIYNKFITLGPNVRAKGLGAHGNQYDCADFYDKMLDNKDHIQTIQGKHYPSLKEDTEAIEAVLYLSSATNGELAQRAYKNAEIKTGLKLSHLSEASKGVLINNRDLKTQPRRLINTPVWSGLMDDGRAYSGFTYNVEHKVPWRTLTGRQHFYLDHDGYIAFGEHLPTFKPSPTPEAYGDLRQSVNDGKAKMLNVLTPHGKWHIHSTYGDTLRMLTLSRGMEPCWLSEADAESLGIQDNDWVEVYNDHGVYCTRAAVSARIPSGVCIVYHAVERTYSVPKSQIRGGKRAGMNNSITRVHLKPNLCVGGYGQFTYHLNYWGPVGVNRDTHVLVRKMETVNF</sequence>